<dbReference type="Proteomes" id="UP000231019">
    <property type="component" value="Unassembled WGS sequence"/>
</dbReference>
<dbReference type="GO" id="GO:0070005">
    <property type="term" value="F:cysteine-type aminopeptidase activity"/>
    <property type="evidence" value="ECO:0007669"/>
    <property type="project" value="InterPro"/>
</dbReference>
<keyword evidence="2 4" id="KW-0378">Hydrolase</keyword>
<sequence length="440" mass="51718">MKIELEMIKEFNGRIHENDLNRLVMNAMGRVELNELAVNRDLIKSIDFSFSDELDVAPEATAQQKVGVCWIFAAMNLLRYFTQKKINVKSFEYSGPYLMFWDKFEKANYFLEKMIEFKERPYDDRELRHFLDQPLPDGGDWYMFVNLVKKYGMVPASVMQHAAYSKDSTIHNQVIASKLRQYAAEIRKMANQGSSLEEIQAERKKFIEELYRIMVVCFGTPPESFNWSYKNEDKAFFRETNITPHQFFEKYVNMDLDEYVCLWSSPMQDTPYEQVYSVAHTRKMVGGQKHLALNLPFDDFKAYALKKLKNHEPVLFSCDVGKDSLRKEGLLLKGIYNYDLLFQTHFGIDKPQRLEMCETSMTHCMLIVGVDLDSEGRSVKWKVENSWGADVGKKGYFVMSDEWFDDNVYQLIVPKKYLSEKELQILEQEPVILPIWHPMF</sequence>
<dbReference type="PIRSF" id="PIRSF005700">
    <property type="entry name" value="PepC"/>
    <property type="match status" value="1"/>
</dbReference>
<keyword evidence="1 4" id="KW-0645">Protease</keyword>
<dbReference type="EMBL" id="PFFQ01000034">
    <property type="protein sequence ID" value="PIW16807.1"/>
    <property type="molecule type" value="Genomic_DNA"/>
</dbReference>
<dbReference type="SUPFAM" id="SSF54001">
    <property type="entry name" value="Cysteine proteinases"/>
    <property type="match status" value="1"/>
</dbReference>
<dbReference type="InterPro" id="IPR025660">
    <property type="entry name" value="Pept_his_AS"/>
</dbReference>
<dbReference type="InterPro" id="IPR000169">
    <property type="entry name" value="Pept_cys_AS"/>
</dbReference>
<evidence type="ECO:0000256" key="4">
    <source>
        <dbReference type="PIRNR" id="PIRNR005700"/>
    </source>
</evidence>
<feature type="active site" evidence="5">
    <location>
        <position position="363"/>
    </location>
</feature>
<feature type="active site" evidence="5">
    <location>
        <position position="69"/>
    </location>
</feature>
<evidence type="ECO:0000256" key="3">
    <source>
        <dbReference type="ARBA" id="ARBA00022807"/>
    </source>
</evidence>
<keyword evidence="4 6" id="KW-0031">Aminopeptidase</keyword>
<evidence type="ECO:0000313" key="7">
    <source>
        <dbReference type="Proteomes" id="UP000231019"/>
    </source>
</evidence>
<dbReference type="PROSITE" id="PS00639">
    <property type="entry name" value="THIOL_PROTEASE_HIS"/>
    <property type="match status" value="1"/>
</dbReference>
<evidence type="ECO:0000256" key="1">
    <source>
        <dbReference type="ARBA" id="ARBA00022670"/>
    </source>
</evidence>
<accession>A0A2M7G4M9</accession>
<protein>
    <recommendedName>
        <fullName evidence="4">Aminopeptidase</fullName>
    </recommendedName>
</protein>
<organism evidence="6 7">
    <name type="scientific">bacterium (Candidatus Blackallbacteria) CG17_big_fil_post_rev_8_21_14_2_50_48_46</name>
    <dbReference type="NCBI Taxonomy" id="2014261"/>
    <lineage>
        <taxon>Bacteria</taxon>
        <taxon>Candidatus Blackallbacteria</taxon>
    </lineage>
</organism>
<comment type="caution">
    <text evidence="6">The sequence shown here is derived from an EMBL/GenBank/DDBJ whole genome shotgun (WGS) entry which is preliminary data.</text>
</comment>
<name>A0A2M7G4M9_9BACT</name>
<dbReference type="PROSITE" id="PS00139">
    <property type="entry name" value="THIOL_PROTEASE_CYS"/>
    <property type="match status" value="1"/>
</dbReference>
<evidence type="ECO:0000313" key="6">
    <source>
        <dbReference type="EMBL" id="PIW16807.1"/>
    </source>
</evidence>
<dbReference type="GO" id="GO:0009636">
    <property type="term" value="P:response to toxic substance"/>
    <property type="evidence" value="ECO:0007669"/>
    <property type="project" value="TreeGrafter"/>
</dbReference>
<dbReference type="CDD" id="cd00585">
    <property type="entry name" value="Peptidase_C1B"/>
    <property type="match status" value="1"/>
</dbReference>
<dbReference type="InterPro" id="IPR038765">
    <property type="entry name" value="Papain-like_cys_pep_sf"/>
</dbReference>
<dbReference type="GO" id="GO:0043418">
    <property type="term" value="P:homocysteine catabolic process"/>
    <property type="evidence" value="ECO:0007669"/>
    <property type="project" value="TreeGrafter"/>
</dbReference>
<dbReference type="GO" id="GO:0005737">
    <property type="term" value="C:cytoplasm"/>
    <property type="evidence" value="ECO:0007669"/>
    <property type="project" value="TreeGrafter"/>
</dbReference>
<dbReference type="GO" id="GO:0006508">
    <property type="term" value="P:proteolysis"/>
    <property type="evidence" value="ECO:0007669"/>
    <property type="project" value="UniProtKB-KW"/>
</dbReference>
<comment type="similarity">
    <text evidence="4">Belongs to the peptidase C1 family.</text>
</comment>
<dbReference type="PANTHER" id="PTHR10363">
    <property type="entry name" value="BLEOMYCIN HYDROLASE"/>
    <property type="match status" value="1"/>
</dbReference>
<dbReference type="Pfam" id="PF03051">
    <property type="entry name" value="Peptidase_C1_2"/>
    <property type="match status" value="1"/>
</dbReference>
<dbReference type="InterPro" id="IPR004134">
    <property type="entry name" value="Peptidase_C1B"/>
</dbReference>
<keyword evidence="3 4" id="KW-0788">Thiol protease</keyword>
<proteinExistence type="inferred from homology"/>
<feature type="active site" evidence="5">
    <location>
        <position position="385"/>
    </location>
</feature>
<reference evidence="6 7" key="1">
    <citation type="submission" date="2017-09" db="EMBL/GenBank/DDBJ databases">
        <title>Depth-based differentiation of microbial function through sediment-hosted aquifers and enrichment of novel symbionts in the deep terrestrial subsurface.</title>
        <authorList>
            <person name="Probst A.J."/>
            <person name="Ladd B."/>
            <person name="Jarett J.K."/>
            <person name="Geller-Mcgrath D.E."/>
            <person name="Sieber C.M."/>
            <person name="Emerson J.B."/>
            <person name="Anantharaman K."/>
            <person name="Thomas B.C."/>
            <person name="Malmstrom R."/>
            <person name="Stieglmeier M."/>
            <person name="Klingl A."/>
            <person name="Woyke T."/>
            <person name="Ryan C.M."/>
            <person name="Banfield J.F."/>
        </authorList>
    </citation>
    <scope>NUCLEOTIDE SEQUENCE [LARGE SCALE GENOMIC DNA]</scope>
    <source>
        <strain evidence="6">CG17_big_fil_post_rev_8_21_14_2_50_48_46</strain>
    </source>
</reference>
<dbReference type="AlphaFoldDB" id="A0A2M7G4M9"/>
<evidence type="ECO:0000256" key="5">
    <source>
        <dbReference type="PIRSR" id="PIRSR005700-1"/>
    </source>
</evidence>
<dbReference type="Gene3D" id="3.90.70.10">
    <property type="entry name" value="Cysteine proteinases"/>
    <property type="match status" value="1"/>
</dbReference>
<evidence type="ECO:0000256" key="2">
    <source>
        <dbReference type="ARBA" id="ARBA00022801"/>
    </source>
</evidence>
<gene>
    <name evidence="6" type="ORF">COW36_11025</name>
</gene>
<dbReference type="PANTHER" id="PTHR10363:SF2">
    <property type="entry name" value="BLEOMYCIN HYDROLASE"/>
    <property type="match status" value="1"/>
</dbReference>